<accession>A0A2A2LZ54</accession>
<evidence type="ECO:0000313" key="3">
    <source>
        <dbReference type="Proteomes" id="UP000218231"/>
    </source>
</evidence>
<organism evidence="2 3">
    <name type="scientific">Diploscapter pachys</name>
    <dbReference type="NCBI Taxonomy" id="2018661"/>
    <lineage>
        <taxon>Eukaryota</taxon>
        <taxon>Metazoa</taxon>
        <taxon>Ecdysozoa</taxon>
        <taxon>Nematoda</taxon>
        <taxon>Chromadorea</taxon>
        <taxon>Rhabditida</taxon>
        <taxon>Rhabditina</taxon>
        <taxon>Rhabditomorpha</taxon>
        <taxon>Rhabditoidea</taxon>
        <taxon>Rhabditidae</taxon>
        <taxon>Diploscapter</taxon>
    </lineage>
</organism>
<reference evidence="2 3" key="1">
    <citation type="journal article" date="2017" name="Curr. Biol.">
        <title>Genome architecture and evolution of a unichromosomal asexual nematode.</title>
        <authorList>
            <person name="Fradin H."/>
            <person name="Zegar C."/>
            <person name="Gutwein M."/>
            <person name="Lucas J."/>
            <person name="Kovtun M."/>
            <person name="Corcoran D."/>
            <person name="Baugh L.R."/>
            <person name="Kiontke K."/>
            <person name="Gunsalus K."/>
            <person name="Fitch D.H."/>
            <person name="Piano F."/>
        </authorList>
    </citation>
    <scope>NUCLEOTIDE SEQUENCE [LARGE SCALE GENOMIC DNA]</scope>
    <source>
        <strain evidence="2">PF1309</strain>
    </source>
</reference>
<keyword evidence="3" id="KW-1185">Reference proteome</keyword>
<proteinExistence type="predicted"/>
<feature type="region of interest" description="Disordered" evidence="1">
    <location>
        <begin position="55"/>
        <end position="148"/>
    </location>
</feature>
<feature type="region of interest" description="Disordered" evidence="1">
    <location>
        <begin position="1"/>
        <end position="43"/>
    </location>
</feature>
<feature type="compositionally biased region" description="Basic residues" evidence="1">
    <location>
        <begin position="1"/>
        <end position="10"/>
    </location>
</feature>
<name>A0A2A2LZ54_9BILA</name>
<feature type="compositionally biased region" description="Basic and acidic residues" evidence="1">
    <location>
        <begin position="139"/>
        <end position="148"/>
    </location>
</feature>
<evidence type="ECO:0000256" key="1">
    <source>
        <dbReference type="SAM" id="MobiDB-lite"/>
    </source>
</evidence>
<evidence type="ECO:0000313" key="2">
    <source>
        <dbReference type="EMBL" id="PAV91516.1"/>
    </source>
</evidence>
<protein>
    <submittedName>
        <fullName evidence="2">Uncharacterized protein</fullName>
    </submittedName>
</protein>
<dbReference type="EMBL" id="LIAE01006310">
    <property type="protein sequence ID" value="PAV91516.1"/>
    <property type="molecule type" value="Genomic_DNA"/>
</dbReference>
<dbReference type="AlphaFoldDB" id="A0A2A2LZ54"/>
<sequence>MRRGFGRRRAGQFIPIPTPNYTLDEEVKDENSEPATKRPPPKTLADIFADVKPTHGNVVGNLRADDDDKYFLKSPPRMRAVSPPKTPPRTPTRNLTACTPPRAKTPPRMGTKSPVRSNSTAIARQNQPPSFKLSLESPEPPKPKLEDKLKTSDEIRNEIFDLHMLYLVTGQIPDAKVEEFTKRINTLVNLALNKPSLFHSLEVVLAIRGAFVTIATDEGMSAEIILMGLRMLMYIFRSCRELRDAHTHEWHDRLETELFEIVVNDRADFGPVQEMANEVLRLILHPSKQPIFGQLVESVKAGLKGEMDMVIDVID</sequence>
<dbReference type="Proteomes" id="UP000218231">
    <property type="component" value="Unassembled WGS sequence"/>
</dbReference>
<feature type="compositionally biased region" description="Polar residues" evidence="1">
    <location>
        <begin position="114"/>
        <end position="129"/>
    </location>
</feature>
<comment type="caution">
    <text evidence="2">The sequence shown here is derived from an EMBL/GenBank/DDBJ whole genome shotgun (WGS) entry which is preliminary data.</text>
</comment>
<gene>
    <name evidence="2" type="ORF">WR25_14206</name>
</gene>